<name>A0A2V2MZP6_9EURY</name>
<proteinExistence type="predicted"/>
<dbReference type="RefSeq" id="WP_109941149.1">
    <property type="nucleotide sequence ID" value="NZ_CP176366.1"/>
</dbReference>
<evidence type="ECO:0008006" key="3">
    <source>
        <dbReference type="Google" id="ProtNLM"/>
    </source>
</evidence>
<dbReference type="EMBL" id="QGMZ01000019">
    <property type="protein sequence ID" value="PWR73362.1"/>
    <property type="molecule type" value="Genomic_DNA"/>
</dbReference>
<gene>
    <name evidence="1" type="ORF">DLD82_10880</name>
</gene>
<sequence>MNFKPYPAIRATAAEILESYHIFSIETGDGEKPAKFALLPTGERANNVFIIGTLTAVKSDDRFVTGTLFDKTGKIKIRTSAEYQPAAYDQLSRIAKTLPAHVAVCGRIAVFEPQEKKENSPDRFVSIQAEGLAMVERSYRDDWDQEVHRETIRRYESWNIEHLTDDQKRSIEVYGPGIRENVMQRVRSAYEQAPMAE</sequence>
<keyword evidence="2" id="KW-1185">Reference proteome</keyword>
<dbReference type="Proteomes" id="UP000245934">
    <property type="component" value="Unassembled WGS sequence"/>
</dbReference>
<dbReference type="OrthoDB" id="56523at2157"/>
<reference evidence="1 2" key="1">
    <citation type="submission" date="2018-05" db="EMBL/GenBank/DDBJ databases">
        <title>Draft genome of Methanospirillum stamsii Pt1.</title>
        <authorList>
            <person name="Dueholm M.S."/>
            <person name="Nielsen P.H."/>
            <person name="Bakmann L.F."/>
            <person name="Otzen D.E."/>
        </authorList>
    </citation>
    <scope>NUCLEOTIDE SEQUENCE [LARGE SCALE GENOMIC DNA]</scope>
    <source>
        <strain evidence="1 2">Pt1</strain>
    </source>
</reference>
<organism evidence="1 2">
    <name type="scientific">Methanospirillum stamsii</name>
    <dbReference type="NCBI Taxonomy" id="1277351"/>
    <lineage>
        <taxon>Archaea</taxon>
        <taxon>Methanobacteriati</taxon>
        <taxon>Methanobacteriota</taxon>
        <taxon>Stenosarchaea group</taxon>
        <taxon>Methanomicrobia</taxon>
        <taxon>Methanomicrobiales</taxon>
        <taxon>Methanospirillaceae</taxon>
        <taxon>Methanospirillum</taxon>
    </lineage>
</organism>
<dbReference type="AlphaFoldDB" id="A0A2V2MZP6"/>
<dbReference type="GeneID" id="97611382"/>
<evidence type="ECO:0000313" key="2">
    <source>
        <dbReference type="Proteomes" id="UP000245934"/>
    </source>
</evidence>
<comment type="caution">
    <text evidence="1">The sequence shown here is derived from an EMBL/GenBank/DDBJ whole genome shotgun (WGS) entry which is preliminary data.</text>
</comment>
<accession>A0A2V2MZP6</accession>
<protein>
    <recommendedName>
        <fullName evidence="3">Nucleic acid-binding protein</fullName>
    </recommendedName>
</protein>
<evidence type="ECO:0000313" key="1">
    <source>
        <dbReference type="EMBL" id="PWR73362.1"/>
    </source>
</evidence>